<dbReference type="InterPro" id="IPR018392">
    <property type="entry name" value="LysM"/>
</dbReference>
<keyword evidence="1" id="KW-0175">Coiled coil</keyword>
<feature type="signal peptide" evidence="2">
    <location>
        <begin position="1"/>
        <end position="22"/>
    </location>
</feature>
<evidence type="ECO:0000256" key="1">
    <source>
        <dbReference type="SAM" id="Coils"/>
    </source>
</evidence>
<feature type="domain" description="LysM" evidence="3">
    <location>
        <begin position="170"/>
        <end position="221"/>
    </location>
</feature>
<evidence type="ECO:0000259" key="3">
    <source>
        <dbReference type="PROSITE" id="PS51782"/>
    </source>
</evidence>
<dbReference type="Gene3D" id="1.10.287.1490">
    <property type="match status" value="1"/>
</dbReference>
<protein>
    <submittedName>
        <fullName evidence="4">LysM peptidoglycan-binding domain-containing protein</fullName>
    </submittedName>
</protein>
<evidence type="ECO:0000313" key="4">
    <source>
        <dbReference type="EMBL" id="HGY55994.1"/>
    </source>
</evidence>
<dbReference type="PROSITE" id="PS51782">
    <property type="entry name" value="LYSM"/>
    <property type="match status" value="2"/>
</dbReference>
<proteinExistence type="predicted"/>
<dbReference type="EMBL" id="DRQG01000091">
    <property type="protein sequence ID" value="HGY55994.1"/>
    <property type="molecule type" value="Genomic_DNA"/>
</dbReference>
<evidence type="ECO:0000256" key="2">
    <source>
        <dbReference type="SAM" id="SignalP"/>
    </source>
</evidence>
<gene>
    <name evidence="4" type="ORF">ENK44_09845</name>
</gene>
<dbReference type="PANTHER" id="PTHR34700:SF4">
    <property type="entry name" value="PHAGE-LIKE ELEMENT PBSX PROTEIN XKDP"/>
    <property type="match status" value="1"/>
</dbReference>
<dbReference type="Pfam" id="PF01476">
    <property type="entry name" value="LysM"/>
    <property type="match status" value="2"/>
</dbReference>
<feature type="domain" description="LysM" evidence="3">
    <location>
        <begin position="228"/>
        <end position="277"/>
    </location>
</feature>
<name>A0A7V4U151_CALAY</name>
<keyword evidence="2" id="KW-0732">Signal</keyword>
<dbReference type="Gene3D" id="3.10.350.10">
    <property type="entry name" value="LysM domain"/>
    <property type="match status" value="2"/>
</dbReference>
<dbReference type="SMART" id="SM00257">
    <property type="entry name" value="LysM"/>
    <property type="match status" value="2"/>
</dbReference>
<sequence length="279" mass="32170">MKRILTIAVLLVSILAFSNVFAQYSYNYEEMEQEEYNALLAEWQQKLQQAESNINDENAKIDALKSELDQTQSEIDATWEEIFQATGTTRADYDKYVSDLSAMKNQAQGILSMSPEEIYRRSDELDQLQAQLDEMKQNPFGVMSDNAAQITAIQNLITNAKEKGKPAVPPTYTVMRGDYLWKIASKEDIYNDAYAWMRIYTANRDQIKNPDLIYPNQVFNIPREAGPNEYWVQKGEFLSKIASSVYGSPFKWQQLYDANKDVIADPNMIYPYQVLKVVR</sequence>
<feature type="coiled-coil region" evidence="1">
    <location>
        <begin position="33"/>
        <end position="74"/>
    </location>
</feature>
<organism evidence="4">
    <name type="scientific">Caldithrix abyssi</name>
    <dbReference type="NCBI Taxonomy" id="187145"/>
    <lineage>
        <taxon>Bacteria</taxon>
        <taxon>Pseudomonadati</taxon>
        <taxon>Calditrichota</taxon>
        <taxon>Calditrichia</taxon>
        <taxon>Calditrichales</taxon>
        <taxon>Calditrichaceae</taxon>
        <taxon>Caldithrix</taxon>
    </lineage>
</organism>
<dbReference type="PANTHER" id="PTHR34700">
    <property type="entry name" value="POTASSIUM BINDING PROTEIN KBP"/>
    <property type="match status" value="1"/>
</dbReference>
<dbReference type="SUPFAM" id="SSF54106">
    <property type="entry name" value="LysM domain"/>
    <property type="match status" value="2"/>
</dbReference>
<reference evidence="4" key="1">
    <citation type="journal article" date="2020" name="mSystems">
        <title>Genome- and Community-Level Interaction Insights into Carbon Utilization and Element Cycling Functions of Hydrothermarchaeota in Hydrothermal Sediment.</title>
        <authorList>
            <person name="Zhou Z."/>
            <person name="Liu Y."/>
            <person name="Xu W."/>
            <person name="Pan J."/>
            <person name="Luo Z.H."/>
            <person name="Li M."/>
        </authorList>
    </citation>
    <scope>NUCLEOTIDE SEQUENCE [LARGE SCALE GENOMIC DNA]</scope>
    <source>
        <strain evidence="4">HyVt-577</strain>
    </source>
</reference>
<dbReference type="AlphaFoldDB" id="A0A7V4U151"/>
<dbReference type="CDD" id="cd00118">
    <property type="entry name" value="LysM"/>
    <property type="match status" value="2"/>
</dbReference>
<dbReference type="InterPro" id="IPR036779">
    <property type="entry name" value="LysM_dom_sf"/>
</dbReference>
<feature type="chain" id="PRO_5031142916" evidence="2">
    <location>
        <begin position="23"/>
        <end position="279"/>
    </location>
</feature>
<accession>A0A7V4U151</accession>
<dbReference type="Proteomes" id="UP000885779">
    <property type="component" value="Unassembled WGS sequence"/>
</dbReference>
<comment type="caution">
    <text evidence="4">The sequence shown here is derived from an EMBL/GenBank/DDBJ whole genome shotgun (WGS) entry which is preliminary data.</text>
</comment>
<dbReference type="InterPro" id="IPR052196">
    <property type="entry name" value="Bact_Kbp"/>
</dbReference>